<dbReference type="PANTHER" id="PTHR33116:SF84">
    <property type="entry name" value="RNA-DIRECTED DNA POLYMERASE"/>
    <property type="match status" value="1"/>
</dbReference>
<evidence type="ECO:0000313" key="4">
    <source>
        <dbReference type="Proteomes" id="UP001153076"/>
    </source>
</evidence>
<evidence type="ECO:0000256" key="1">
    <source>
        <dbReference type="SAM" id="MobiDB-lite"/>
    </source>
</evidence>
<accession>A0A9Q1JK22</accession>
<evidence type="ECO:0000259" key="2">
    <source>
        <dbReference type="Pfam" id="PF13966"/>
    </source>
</evidence>
<feature type="domain" description="Reverse transcriptase zinc-binding" evidence="2">
    <location>
        <begin position="84"/>
        <end position="126"/>
    </location>
</feature>
<dbReference type="Pfam" id="PF13966">
    <property type="entry name" value="zf-RVT"/>
    <property type="match status" value="1"/>
</dbReference>
<keyword evidence="4" id="KW-1185">Reference proteome</keyword>
<dbReference type="OrthoDB" id="1938625at2759"/>
<dbReference type="PANTHER" id="PTHR33116">
    <property type="entry name" value="REVERSE TRANSCRIPTASE ZINC-BINDING DOMAIN-CONTAINING PROTEIN-RELATED-RELATED"/>
    <property type="match status" value="1"/>
</dbReference>
<name>A0A9Q1JK22_9CARY</name>
<dbReference type="Proteomes" id="UP001153076">
    <property type="component" value="Unassembled WGS sequence"/>
</dbReference>
<comment type="caution">
    <text evidence="3">The sequence shown here is derived from an EMBL/GenBank/DDBJ whole genome shotgun (WGS) entry which is preliminary data.</text>
</comment>
<sequence length="224" mass="25969">MEMIVPDFSSPERNKESWPPTFSPFRMPLEPLLKVLTRNYLWGETEEHTKVPHISWANTCKAKKHGGTGIKDYVAWNKATISKLHRLPTKARLNQFIPQSDLQCLLCNNAVEEDTHLSTECPYAIEVRESLMQWWPIPCCNTYTDLAASPSRYRAPKAQKQILCAIFAVAIYVIQYTRNQLLLKNHRAPAQQTVNMIKEKIRHRILFLNTLSCTYSKHMDSILR</sequence>
<dbReference type="EMBL" id="JAKOGI010002972">
    <property type="protein sequence ID" value="KAJ8421025.1"/>
    <property type="molecule type" value="Genomic_DNA"/>
</dbReference>
<organism evidence="3 4">
    <name type="scientific">Carnegiea gigantea</name>
    <dbReference type="NCBI Taxonomy" id="171969"/>
    <lineage>
        <taxon>Eukaryota</taxon>
        <taxon>Viridiplantae</taxon>
        <taxon>Streptophyta</taxon>
        <taxon>Embryophyta</taxon>
        <taxon>Tracheophyta</taxon>
        <taxon>Spermatophyta</taxon>
        <taxon>Magnoliopsida</taxon>
        <taxon>eudicotyledons</taxon>
        <taxon>Gunneridae</taxon>
        <taxon>Pentapetalae</taxon>
        <taxon>Caryophyllales</taxon>
        <taxon>Cactineae</taxon>
        <taxon>Cactaceae</taxon>
        <taxon>Cactoideae</taxon>
        <taxon>Echinocereeae</taxon>
        <taxon>Carnegiea</taxon>
    </lineage>
</organism>
<gene>
    <name evidence="3" type="ORF">Cgig2_020051</name>
</gene>
<protein>
    <recommendedName>
        <fullName evidence="2">Reverse transcriptase zinc-binding domain-containing protein</fullName>
    </recommendedName>
</protein>
<evidence type="ECO:0000313" key="3">
    <source>
        <dbReference type="EMBL" id="KAJ8421025.1"/>
    </source>
</evidence>
<reference evidence="3" key="1">
    <citation type="submission" date="2022-04" db="EMBL/GenBank/DDBJ databases">
        <title>Carnegiea gigantea Genome sequencing and assembly v2.</title>
        <authorList>
            <person name="Copetti D."/>
            <person name="Sanderson M.J."/>
            <person name="Burquez A."/>
            <person name="Wojciechowski M.F."/>
        </authorList>
    </citation>
    <scope>NUCLEOTIDE SEQUENCE</scope>
    <source>
        <strain evidence="3">SGP5-SGP5p</strain>
        <tissue evidence="3">Aerial part</tissue>
    </source>
</reference>
<feature type="region of interest" description="Disordered" evidence="1">
    <location>
        <begin position="1"/>
        <end position="20"/>
    </location>
</feature>
<dbReference type="InterPro" id="IPR026960">
    <property type="entry name" value="RVT-Znf"/>
</dbReference>
<dbReference type="AlphaFoldDB" id="A0A9Q1JK22"/>
<proteinExistence type="predicted"/>